<comment type="caution">
    <text evidence="1">The sequence shown here is derived from an EMBL/GenBank/DDBJ whole genome shotgun (WGS) entry which is preliminary data.</text>
</comment>
<dbReference type="AlphaFoldDB" id="A0AAN9NVM5"/>
<evidence type="ECO:0000313" key="1">
    <source>
        <dbReference type="EMBL" id="KAK7377797.1"/>
    </source>
</evidence>
<reference evidence="1 2" key="1">
    <citation type="submission" date="2024-01" db="EMBL/GenBank/DDBJ databases">
        <title>The genomes of 5 underutilized Papilionoideae crops provide insights into root nodulation and disease resistanc.</title>
        <authorList>
            <person name="Jiang F."/>
        </authorList>
    </citation>
    <scope>NUCLEOTIDE SEQUENCE [LARGE SCALE GENOMIC DNA]</scope>
    <source>
        <strain evidence="1">JINMINGXINNONG_FW02</strain>
        <tissue evidence="1">Leaves</tissue>
    </source>
</reference>
<proteinExistence type="predicted"/>
<evidence type="ECO:0000313" key="2">
    <source>
        <dbReference type="Proteomes" id="UP001374584"/>
    </source>
</evidence>
<organism evidence="1 2">
    <name type="scientific">Phaseolus coccineus</name>
    <name type="common">Scarlet runner bean</name>
    <name type="synonym">Phaseolus multiflorus</name>
    <dbReference type="NCBI Taxonomy" id="3886"/>
    <lineage>
        <taxon>Eukaryota</taxon>
        <taxon>Viridiplantae</taxon>
        <taxon>Streptophyta</taxon>
        <taxon>Embryophyta</taxon>
        <taxon>Tracheophyta</taxon>
        <taxon>Spermatophyta</taxon>
        <taxon>Magnoliopsida</taxon>
        <taxon>eudicotyledons</taxon>
        <taxon>Gunneridae</taxon>
        <taxon>Pentapetalae</taxon>
        <taxon>rosids</taxon>
        <taxon>fabids</taxon>
        <taxon>Fabales</taxon>
        <taxon>Fabaceae</taxon>
        <taxon>Papilionoideae</taxon>
        <taxon>50 kb inversion clade</taxon>
        <taxon>NPAAA clade</taxon>
        <taxon>indigoferoid/millettioid clade</taxon>
        <taxon>Phaseoleae</taxon>
        <taxon>Phaseolus</taxon>
    </lineage>
</organism>
<dbReference type="EMBL" id="JAYMYR010000002">
    <property type="protein sequence ID" value="KAK7377797.1"/>
    <property type="molecule type" value="Genomic_DNA"/>
</dbReference>
<accession>A0AAN9NVM5</accession>
<keyword evidence="2" id="KW-1185">Reference proteome</keyword>
<dbReference type="Proteomes" id="UP001374584">
    <property type="component" value="Unassembled WGS sequence"/>
</dbReference>
<gene>
    <name evidence="1" type="ORF">VNO80_03229</name>
</gene>
<sequence>MRVAWEAQLADGYDVACEIGALAVAPPTDTVCLRPSSFKVSGTESLHSLESQAQHALLRNDSCFFIQPEIPIGVTRWCNLKVEFHPLPAQESSSGVSEKALAYLYKNAKILSSNNGLVLSSVAGEKYEI</sequence>
<name>A0AAN9NVM5_PHACN</name>
<protein>
    <submittedName>
        <fullName evidence="1">Uncharacterized protein</fullName>
    </submittedName>
</protein>